<feature type="domain" description="ABC transmembrane type-1" evidence="6">
    <location>
        <begin position="82"/>
        <end position="292"/>
    </location>
</feature>
<dbReference type="Gene3D" id="1.10.3720.10">
    <property type="entry name" value="MetI-like"/>
    <property type="match status" value="1"/>
</dbReference>
<dbReference type="SUPFAM" id="SSF53187">
    <property type="entry name" value="Zn-dependent exopeptidases"/>
    <property type="match status" value="1"/>
</dbReference>
<keyword evidence="4 5" id="KW-0472">Membrane</keyword>
<dbReference type="RefSeq" id="WP_202766768.1">
    <property type="nucleotide sequence ID" value="NZ_JAESWA010000019.1"/>
</dbReference>
<dbReference type="AlphaFoldDB" id="A0A937FG99"/>
<feature type="transmembrane region" description="Helical" evidence="5">
    <location>
        <begin position="264"/>
        <end position="292"/>
    </location>
</feature>
<dbReference type="InterPro" id="IPR000515">
    <property type="entry name" value="MetI-like"/>
</dbReference>
<feature type="transmembrane region" description="Helical" evidence="5">
    <location>
        <begin position="152"/>
        <end position="171"/>
    </location>
</feature>
<protein>
    <submittedName>
        <fullName evidence="7">ABC transporter permease subunit</fullName>
    </submittedName>
</protein>
<keyword evidence="8" id="KW-1185">Reference proteome</keyword>
<dbReference type="GO" id="GO:0055085">
    <property type="term" value="P:transmembrane transport"/>
    <property type="evidence" value="ECO:0007669"/>
    <property type="project" value="InterPro"/>
</dbReference>
<comment type="caution">
    <text evidence="7">The sequence shown here is derived from an EMBL/GenBank/DDBJ whole genome shotgun (WGS) entry which is preliminary data.</text>
</comment>
<evidence type="ECO:0000256" key="2">
    <source>
        <dbReference type="ARBA" id="ARBA00022692"/>
    </source>
</evidence>
<feature type="transmembrane region" description="Helical" evidence="5">
    <location>
        <begin position="7"/>
        <end position="24"/>
    </location>
</feature>
<dbReference type="CDD" id="cd06261">
    <property type="entry name" value="TM_PBP2"/>
    <property type="match status" value="1"/>
</dbReference>
<dbReference type="GO" id="GO:0005886">
    <property type="term" value="C:plasma membrane"/>
    <property type="evidence" value="ECO:0007669"/>
    <property type="project" value="UniProtKB-SubCell"/>
</dbReference>
<evidence type="ECO:0000259" key="6">
    <source>
        <dbReference type="PROSITE" id="PS50928"/>
    </source>
</evidence>
<comment type="similarity">
    <text evidence="5">Belongs to the binding-protein-dependent transport system permease family.</text>
</comment>
<name>A0A937FG99_9CLOT</name>
<keyword evidence="3 5" id="KW-1133">Transmembrane helix</keyword>
<evidence type="ECO:0000256" key="4">
    <source>
        <dbReference type="ARBA" id="ARBA00023136"/>
    </source>
</evidence>
<dbReference type="Gene3D" id="3.40.630.10">
    <property type="entry name" value="Zn peptidases"/>
    <property type="match status" value="1"/>
</dbReference>
<dbReference type="InterPro" id="IPR035906">
    <property type="entry name" value="MetI-like_sf"/>
</dbReference>
<evidence type="ECO:0000256" key="3">
    <source>
        <dbReference type="ARBA" id="ARBA00022989"/>
    </source>
</evidence>
<feature type="transmembrane region" description="Helical" evidence="5">
    <location>
        <begin position="320"/>
        <end position="341"/>
    </location>
</feature>
<dbReference type="PANTHER" id="PTHR43839:SF3">
    <property type="entry name" value="OLIGOPEPTIDE ABC TRANSPORTER, PERMEASE PROTEIN"/>
    <property type="match status" value="1"/>
</dbReference>
<feature type="transmembrane region" description="Helical" evidence="5">
    <location>
        <begin position="210"/>
        <end position="235"/>
    </location>
</feature>
<evidence type="ECO:0000256" key="5">
    <source>
        <dbReference type="RuleBase" id="RU363032"/>
    </source>
</evidence>
<evidence type="ECO:0000313" key="8">
    <source>
        <dbReference type="Proteomes" id="UP000623681"/>
    </source>
</evidence>
<organism evidence="7 8">
    <name type="scientific">Clostridium paridis</name>
    <dbReference type="NCBI Taxonomy" id="2803863"/>
    <lineage>
        <taxon>Bacteria</taxon>
        <taxon>Bacillati</taxon>
        <taxon>Bacillota</taxon>
        <taxon>Clostridia</taxon>
        <taxon>Eubacteriales</taxon>
        <taxon>Clostridiaceae</taxon>
        <taxon>Clostridium</taxon>
    </lineage>
</organism>
<evidence type="ECO:0000313" key="7">
    <source>
        <dbReference type="EMBL" id="MBL4931387.1"/>
    </source>
</evidence>
<dbReference type="SUPFAM" id="SSF161098">
    <property type="entry name" value="MetI-like"/>
    <property type="match status" value="1"/>
</dbReference>
<dbReference type="Pfam" id="PF00528">
    <property type="entry name" value="BPD_transp_1"/>
    <property type="match status" value="1"/>
</dbReference>
<proteinExistence type="inferred from homology"/>
<dbReference type="PANTHER" id="PTHR43839">
    <property type="entry name" value="OPPC IN A BINDING PROTEIN-DEPENDENT TRANSPORT SYSTEM"/>
    <property type="match status" value="1"/>
</dbReference>
<comment type="subcellular location">
    <subcellularLocation>
        <location evidence="5">Cell membrane</location>
        <topology evidence="5">Multi-pass membrane protein</topology>
    </subcellularLocation>
    <subcellularLocation>
        <location evidence="1">Membrane</location>
        <topology evidence="1">Multi-pass membrane protein</topology>
    </subcellularLocation>
</comment>
<keyword evidence="5" id="KW-0813">Transport</keyword>
<dbReference type="EMBL" id="JAESWA010000019">
    <property type="protein sequence ID" value="MBL4931387.1"/>
    <property type="molecule type" value="Genomic_DNA"/>
</dbReference>
<sequence length="746" mass="83019">MKKLNLPLILGGIIIAVILILVAFPEKVTHYNPYAIEGIKTTAQKSGASISIQGAPFSPSKENILGTDQLGRDELSLLVYGTRLTLEIGILVVLGRFLIAIPLGIAAGFGNNLCKSIISLFNLVFSAIPALIISILVLGISFFLGLFKEQSILAFVIVLTIVGFGKVAGLVRERVENILSKPFITGERAIGKSNILIAVKNVLPHLSPELIVLIFMEMALALSMIMELGLFGAYVGNIRILLDGGKTLNISVEPEWASMISSSIAYISAAPWMVFSPAVAFFISIFSFNLFGEGLREMFSRKKLGFSDILKDKKKNFKKAAVVVIAGILLLFISNIGIGYYKGQEAKKQAAKIMSWEFKNQVLIGSEEAKYTADNLKESLKEAGFQPIGQDYIQTYDVDKLNSAKEYSFTIKNGDKSNNLVFGKDFALLDYKDYSLKGQIFKGDSVDMFNLKDYRIFDNKLVLFDEQTYSREAIEEFSNNIKEKSKALGVIDVLNTNDTLPSAMSSKMTGDSLIYITKEASKYLENDTEIEINLKACTLTGKGRNVIGVLPGKNPNLSNEYIMISMGYNYFSDDRENIIEKMKMLIEAARKLYQDNNNQGRSIIIAFWDGNLTEEYSGVKKYVDNPLVLLNKTVLNIDLTNMNVNGNTVVINSQQISVTKYFSWAFNHEFESKIKKNNIIVEPNISKKKVSEIIEKGPNSKEVMYYKGAVPTILLLNKENNNEMEKDEIENNFVKTLVSSISNINY</sequence>
<dbReference type="PROSITE" id="PS50928">
    <property type="entry name" value="ABC_TM1"/>
    <property type="match status" value="1"/>
</dbReference>
<evidence type="ECO:0000256" key="1">
    <source>
        <dbReference type="ARBA" id="ARBA00004141"/>
    </source>
</evidence>
<gene>
    <name evidence="7" type="ORF">JK634_06185</name>
</gene>
<keyword evidence="2 5" id="KW-0812">Transmembrane</keyword>
<dbReference type="Proteomes" id="UP000623681">
    <property type="component" value="Unassembled WGS sequence"/>
</dbReference>
<reference evidence="7" key="1">
    <citation type="submission" date="2021-01" db="EMBL/GenBank/DDBJ databases">
        <title>Genome public.</title>
        <authorList>
            <person name="Liu C."/>
            <person name="Sun Q."/>
        </authorList>
    </citation>
    <scope>NUCLEOTIDE SEQUENCE</scope>
    <source>
        <strain evidence="7">YIM B02565</strain>
    </source>
</reference>
<accession>A0A937FG99</accession>
<feature type="transmembrane region" description="Helical" evidence="5">
    <location>
        <begin position="121"/>
        <end position="146"/>
    </location>
</feature>
<feature type="transmembrane region" description="Helical" evidence="5">
    <location>
        <begin position="88"/>
        <end position="109"/>
    </location>
</feature>